<feature type="compositionally biased region" description="Basic and acidic residues" evidence="16">
    <location>
        <begin position="884"/>
        <end position="894"/>
    </location>
</feature>
<feature type="domain" description="C2H2-type" evidence="17">
    <location>
        <begin position="1941"/>
        <end position="1971"/>
    </location>
</feature>
<feature type="region of interest" description="Disordered" evidence="16">
    <location>
        <begin position="2062"/>
        <end position="2107"/>
    </location>
</feature>
<feature type="domain" description="C2H2-type" evidence="17">
    <location>
        <begin position="569"/>
        <end position="596"/>
    </location>
</feature>
<keyword evidence="8" id="KW-0862">Zinc</keyword>
<feature type="domain" description="C2H2-type" evidence="17">
    <location>
        <begin position="722"/>
        <end position="749"/>
    </location>
</feature>
<evidence type="ECO:0000256" key="11">
    <source>
        <dbReference type="ARBA" id="ARBA00023125"/>
    </source>
</evidence>
<dbReference type="InterPro" id="IPR036236">
    <property type="entry name" value="Znf_C2H2_sf"/>
</dbReference>
<feature type="domain" description="C2H2-type" evidence="17">
    <location>
        <begin position="681"/>
        <end position="710"/>
    </location>
</feature>
<feature type="region of interest" description="Disordered" evidence="16">
    <location>
        <begin position="1333"/>
        <end position="1365"/>
    </location>
</feature>
<evidence type="ECO:0000256" key="9">
    <source>
        <dbReference type="ARBA" id="ARBA00022990"/>
    </source>
</evidence>
<evidence type="ECO:0000256" key="7">
    <source>
        <dbReference type="ARBA" id="ARBA00022771"/>
    </source>
</evidence>
<dbReference type="Proteomes" id="UP000694429">
    <property type="component" value="Chromosome 12"/>
</dbReference>
<feature type="domain" description="C2H2-type" evidence="17">
    <location>
        <begin position="750"/>
        <end position="779"/>
    </location>
</feature>
<evidence type="ECO:0000256" key="1">
    <source>
        <dbReference type="ARBA" id="ARBA00003767"/>
    </source>
</evidence>
<feature type="region of interest" description="Disordered" evidence="16">
    <location>
        <begin position="2269"/>
        <end position="2335"/>
    </location>
</feature>
<feature type="domain" description="C2H2-type" evidence="17">
    <location>
        <begin position="1097"/>
        <end position="1127"/>
    </location>
</feature>
<comment type="function">
    <text evidence="1">May be involved in transcriptional regulation.</text>
</comment>
<feature type="region of interest" description="Disordered" evidence="16">
    <location>
        <begin position="1845"/>
        <end position="1871"/>
    </location>
</feature>
<feature type="domain" description="C2H2-type" evidence="17">
    <location>
        <begin position="1883"/>
        <end position="1913"/>
    </location>
</feature>
<evidence type="ECO:0000259" key="17">
    <source>
        <dbReference type="PROSITE" id="PS50157"/>
    </source>
</evidence>
<evidence type="ECO:0000256" key="16">
    <source>
        <dbReference type="SAM" id="MobiDB-lite"/>
    </source>
</evidence>
<dbReference type="Pfam" id="PF25420">
    <property type="entry name" value="zf-C2H2_ZN292"/>
    <property type="match status" value="1"/>
</dbReference>
<evidence type="ECO:0000313" key="18">
    <source>
        <dbReference type="Ensembl" id="ENSCAFP00030022199.1"/>
    </source>
</evidence>
<dbReference type="GO" id="GO:0005634">
    <property type="term" value="C:nucleus"/>
    <property type="evidence" value="ECO:0007669"/>
    <property type="project" value="UniProtKB-SubCell"/>
</dbReference>
<dbReference type="Ensembl" id="ENSCAFT00030025422.1">
    <property type="protein sequence ID" value="ENSCAFP00030022199.1"/>
    <property type="gene ID" value="ENSCAFG00030013694.1"/>
</dbReference>
<feature type="compositionally biased region" description="Basic and acidic residues" evidence="16">
    <location>
        <begin position="2373"/>
        <end position="2382"/>
    </location>
</feature>
<feature type="compositionally biased region" description="Polar residues" evidence="16">
    <location>
        <begin position="843"/>
        <end position="861"/>
    </location>
</feature>
<organism evidence="18 19">
    <name type="scientific">Canis lupus familiaris</name>
    <name type="common">Dog</name>
    <name type="synonym">Canis familiaris</name>
    <dbReference type="NCBI Taxonomy" id="9615"/>
    <lineage>
        <taxon>Eukaryota</taxon>
        <taxon>Metazoa</taxon>
        <taxon>Chordata</taxon>
        <taxon>Craniata</taxon>
        <taxon>Vertebrata</taxon>
        <taxon>Euteleostomi</taxon>
        <taxon>Mammalia</taxon>
        <taxon>Eutheria</taxon>
        <taxon>Laurasiatheria</taxon>
        <taxon>Carnivora</taxon>
        <taxon>Caniformia</taxon>
        <taxon>Canidae</taxon>
        <taxon>Canis</taxon>
    </lineage>
</organism>
<feature type="compositionally biased region" description="Polar residues" evidence="16">
    <location>
        <begin position="2224"/>
        <end position="2235"/>
    </location>
</feature>
<dbReference type="GO" id="GO:0003677">
    <property type="term" value="F:DNA binding"/>
    <property type="evidence" value="ECO:0007669"/>
    <property type="project" value="UniProtKB-KW"/>
</dbReference>
<feature type="region of interest" description="Disordered" evidence="16">
    <location>
        <begin position="2207"/>
        <end position="2246"/>
    </location>
</feature>
<protein>
    <recommendedName>
        <fullName evidence="14">Zinc finger protein 292</fullName>
    </recommendedName>
</protein>
<feature type="compositionally biased region" description="Basic and acidic residues" evidence="16">
    <location>
        <begin position="1342"/>
        <end position="1356"/>
    </location>
</feature>
<feature type="region of interest" description="Disordered" evidence="16">
    <location>
        <begin position="608"/>
        <end position="633"/>
    </location>
</feature>
<gene>
    <name evidence="18" type="primary">ZNF292</name>
</gene>
<dbReference type="SUPFAM" id="SSF57667">
    <property type="entry name" value="beta-beta-alpha zinc fingers"/>
    <property type="match status" value="2"/>
</dbReference>
<feature type="compositionally biased region" description="Basic and acidic residues" evidence="16">
    <location>
        <begin position="825"/>
        <end position="834"/>
    </location>
</feature>
<keyword evidence="11" id="KW-0238">DNA-binding</keyword>
<dbReference type="FunFam" id="3.30.160.60:FF:001293">
    <property type="entry name" value="Zinc finger protein 292"/>
    <property type="match status" value="1"/>
</dbReference>
<dbReference type="Pfam" id="PF26218">
    <property type="entry name" value="zf_C2H2_ZNF292"/>
    <property type="match status" value="2"/>
</dbReference>
<evidence type="ECO:0000256" key="14">
    <source>
        <dbReference type="ARBA" id="ARBA00067168"/>
    </source>
</evidence>
<evidence type="ECO:0000256" key="13">
    <source>
        <dbReference type="ARBA" id="ARBA00023242"/>
    </source>
</evidence>
<feature type="compositionally biased region" description="Basic and acidic residues" evidence="16">
    <location>
        <begin position="2207"/>
        <end position="2218"/>
    </location>
</feature>
<dbReference type="FunFam" id="3.30.160.60:FF:001066">
    <property type="entry name" value="Zinc finger protein 292"/>
    <property type="match status" value="1"/>
</dbReference>
<dbReference type="InterPro" id="IPR052251">
    <property type="entry name" value="GH-ZnFinger_Regulators"/>
</dbReference>
<dbReference type="PROSITE" id="PS00028">
    <property type="entry name" value="ZINC_FINGER_C2H2_1"/>
    <property type="match status" value="10"/>
</dbReference>
<feature type="domain" description="C2H2-type" evidence="17">
    <location>
        <begin position="1376"/>
        <end position="1403"/>
    </location>
</feature>
<evidence type="ECO:0000256" key="4">
    <source>
        <dbReference type="ARBA" id="ARBA00022553"/>
    </source>
</evidence>
<dbReference type="PANTHER" id="PTHR15507">
    <property type="entry name" value="ZINC FINGER PROTEIN RLF"/>
    <property type="match status" value="1"/>
</dbReference>
<accession>A0A8C0NE18</accession>
<evidence type="ECO:0000256" key="8">
    <source>
        <dbReference type="ARBA" id="ARBA00022833"/>
    </source>
</evidence>
<dbReference type="PANTHER" id="PTHR15507:SF14">
    <property type="entry name" value="ZINC FINGER PROTEIN 292"/>
    <property type="match status" value="1"/>
</dbReference>
<keyword evidence="5" id="KW-0479">Metal-binding</keyword>
<comment type="subcellular location">
    <subcellularLocation>
        <location evidence="2">Nucleus</location>
    </subcellularLocation>
</comment>
<reference evidence="18" key="2">
    <citation type="submission" date="2025-08" db="UniProtKB">
        <authorList>
            <consortium name="Ensembl"/>
        </authorList>
    </citation>
    <scope>IDENTIFICATION</scope>
</reference>
<evidence type="ECO:0000256" key="12">
    <source>
        <dbReference type="ARBA" id="ARBA00023163"/>
    </source>
</evidence>
<comment type="similarity">
    <text evidence="3">Belongs to the krueppel C2H2-type zinc-finger protein family.</text>
</comment>
<evidence type="ECO:0000256" key="6">
    <source>
        <dbReference type="ARBA" id="ARBA00022737"/>
    </source>
</evidence>
<keyword evidence="6" id="KW-0677">Repeat</keyword>
<dbReference type="Pfam" id="PF25580">
    <property type="entry name" value="TPR_Rlf"/>
    <property type="match status" value="1"/>
</dbReference>
<proteinExistence type="inferred from homology"/>
<dbReference type="SMART" id="SM00355">
    <property type="entry name" value="ZnF_C2H2"/>
    <property type="match status" value="16"/>
</dbReference>
<feature type="compositionally biased region" description="Polar residues" evidence="16">
    <location>
        <begin position="615"/>
        <end position="627"/>
    </location>
</feature>
<evidence type="ECO:0000256" key="10">
    <source>
        <dbReference type="ARBA" id="ARBA00023015"/>
    </source>
</evidence>
<feature type="compositionally biased region" description="Polar residues" evidence="16">
    <location>
        <begin position="2269"/>
        <end position="2298"/>
    </location>
</feature>
<feature type="domain" description="C2H2-type" evidence="17">
    <location>
        <begin position="2025"/>
        <end position="2055"/>
    </location>
</feature>
<dbReference type="PROSITE" id="PS50157">
    <property type="entry name" value="ZINC_FINGER_C2H2_2"/>
    <property type="match status" value="11"/>
</dbReference>
<dbReference type="GO" id="GO:0008270">
    <property type="term" value="F:zinc ion binding"/>
    <property type="evidence" value="ECO:0007669"/>
    <property type="project" value="UniProtKB-KW"/>
</dbReference>
<sequence length="2490" mass="279735">MADEEAEQERLSGGGGGCVAELQRLGERLQELERQLRESRVPAVEAATEYCQQLCQTLLEYAEKWKTSEDPLPLLEVYTVAIQSYVKARPYLTSECENVALVLERLALSCVELLLCLPVELPDKQWEQFQTLVQVAHEKLMENGSCELHFLATLAQETGVWKNPVLCTILSQEPLDKDKVNEFLAFEGPILLDMRIKHLIKTNQLSQATALAKLCSDHPEIGTKGSFKQTYLVCLCTSSPNEKLIEEISEVDCKDALEMICNLESEGDEKSALVLCTAFLSRQLQQGDMYCAWELTLFWSKLQQRVEPSIQVYLERCRQLSLLTKTVYHIFFLIKVINSETEGAGLATCIELCVKALRLESTENTEVKISICKTISCLLPDDLEVKRACQLSEFLIEPTVDAYYAVEMLYNQPDQKYDEENLPIPNSLRCELLLVLKTQWPFDPEFWDWKTLKRQCLALMGEEASIVSSIDELNDSEVYEKVVDYQEESKETSMNGLSGGIGANSGLLKDICDEKQKKREIKQLRERGFISARFRNWQAYMQYCVLCDKEFLGHRIVRHAQKHYKDGIYSCPICAKNFNSKETFVPHVTLHVKQSSKERLAAMKPLRRLGRPPKITTTNENQKTNAVAKQEQRPIKKNSLYSTDFIVFNDNDGSDDENDDKDKSYEPEVIPVQKPVPVNEFNCPVTFCKKGFKYFKNLIAHVKGHKDNEDAKRFLEMQSKKVICQYCRRHFVSVTHLNDHLQMHCGSKPYICIQMKCKAGFNSYAELLTHRKEHQVFRAKCMFPKCGRIFSEAYLLYDHEAQHYNTYTCKFTGCGKVYRSQSELEKHLDDHSTPEKVLPPEDQLNSSGDCVQPSKVNQDTEVSIEKERSVLPSENNIENTLPADKSDAWDKSKTESAVTKQDQISVSELRQADGPLSNGLENPVTTPLLQASEVAVSIKVSLNQGIEDNFGKQENSTVEGTGESLVTNLHTPVGDTCNDLCRPGFQERKEQDCFNEAQITQNSLVNSETLKIGDLTPQNLERQVNNLMTFSVQNQTGFQNSLPASKFECGGNVKTSSSLYNLPLKTLESITFVPPQPNPSSSLGTPSVPPKAPVQKFSCQVEGCTRTYNSSQSIGKHMKTAHPDQYAAFKMQRKSKKGQKSNNLNTPNNGKFVYFLPSQVSSSNSAFFTSQTKANGNPTCSNQLQHVSPSIFPAHLTSVSTPLLPSVESVINPNIPSQDKNEQGGGIICSQMENLSTTTLPAQMEDLTKTVLPLNIDSGSDPFLPLPAESSSMSLFPSPADSGANSVFSQLENNTNHFSSQIEGNTNSSFLKGGNGENAVFPSQVNVANDFNSTSAQQSAPEKVKKDRGRGPNGKERKPKHNKRAKWPAIIRDGKFICSRCYRAFTNPRSLGGHLSKRSYCKPLDGAEIAQELLQNNGQPSLLASMILSTNAVNLQQPQQSTFNPEACFKDPSFLQLLAAENRSSTFLPNTFPRTGVTSFSTNVSQEGSEIIKQALETAGIPSTFEGAEMLSHVPTGCVSDAAQVNATVMPNPAVPPLLQTVCHPNPLLTNQNRTPNSKTPSIEECSSLPVFPTNDLLLKTVENGVMPAKNNIPSSEVLHKEDQIQEILEGLQKLKLENDLSTPAPQCVLINTSVTLTPTPVKPNPNVTVVQPVSEIISNIQFSDKVNKPFVCQNQGCNYSAMTKDALFKHYGKIHQYTPEMILEIKKNQLKFAPFKCVVPTCTKTFTRNSNLRAHCQLVHHFTTEEMVKLKIKRPYGRKTQSENLSSPRITQVKRQLTVTEENKREFQPTLDLGAIKENSLSNVAVIPEKQLPEKKSPEKTESSLQVITVTSEQCNTNSLTNIQTKGRKIRRHKKEKEEKKRKKPVSDSLEFPTRYSPYRPYRCVHQGCFAAFTIQQNLILHYQAVHKSDLPAFSAEVEEESEAGKESEEIETKQTVKEFRCQVSDCSRIFQAITGLIQHYMKLHEMTPEEIESMTASVDVGKFPCDQLECKSSFTTYLNYVVHLEADHGIGIRGSKTEEDGIYKCDCEGCDRIYATRSNLLRHIFNKHNDKHKAHLIRPRRLTPGQENMSSKANQEKTKSKYRGTKHRSGKEGIKMPKTKRKKKNNLENKTAKIVQIEENKPYSLKRGKHVYSIKARNDALSECTSRFVTQYPCMIKGCTSVVTSESNIIRHYKCHKLSKAFTSQHRNLLIVFKRCCNSQLKDTSEQESDKSDVKNSDACVSESNDNSRTATVPQKEIEKKEKDEMDELTELFITKLINEDNASVETQAHTSSNVSNDFQENNPCQSEKQKTSNLKRVNKEKNVSLNKKRKVEKAEPASTVELSSTHKEEETAVAIQTTEEHPASFDWSSFKPMGFEVSFLKFLEESAVKQKKNSDKDHPNSGNKKGSHSNSRKNIDKTAVTSGNHVCACKESETFVQFANPSQLQCSDNVKIVLDKTLKDCTELVLKQLQEMKPTVSLKKLEVHSNDPDVSVMKEISMGKATGRGQY</sequence>
<keyword evidence="12" id="KW-0804">Transcription</keyword>
<dbReference type="Pfam" id="PF00096">
    <property type="entry name" value="zf-C2H2"/>
    <property type="match status" value="1"/>
</dbReference>
<dbReference type="InterPro" id="IPR058902">
    <property type="entry name" value="zf_C2H2_ZNF292/Rlf"/>
</dbReference>
<keyword evidence="9" id="KW-0007">Acetylation</keyword>
<evidence type="ECO:0000256" key="3">
    <source>
        <dbReference type="ARBA" id="ARBA00006991"/>
    </source>
</evidence>
<reference evidence="18" key="1">
    <citation type="submission" date="2019-03" db="EMBL/GenBank/DDBJ databases">
        <authorList>
            <person name="Warren W.C."/>
            <person name="Johnson G.S."/>
        </authorList>
    </citation>
    <scope>NUCLEOTIDE SEQUENCE [LARGE SCALE GENOMIC DNA]</scope>
    <source>
        <strain evidence="18">Basenji</strain>
    </source>
</reference>
<evidence type="ECO:0000313" key="19">
    <source>
        <dbReference type="Proteomes" id="UP000694429"/>
    </source>
</evidence>
<evidence type="ECO:0000256" key="2">
    <source>
        <dbReference type="ARBA" id="ARBA00004123"/>
    </source>
</evidence>
<feature type="domain" description="C2H2-type" evidence="17">
    <location>
        <begin position="807"/>
        <end position="836"/>
    </location>
</feature>
<keyword evidence="13" id="KW-0539">Nucleus</keyword>
<feature type="region of interest" description="Disordered" evidence="16">
    <location>
        <begin position="825"/>
        <end position="903"/>
    </location>
</feature>
<feature type="region of interest" description="Disordered" evidence="16">
    <location>
        <begin position="2373"/>
        <end position="2398"/>
    </location>
</feature>
<keyword evidence="10" id="KW-0805">Transcription regulation</keyword>
<feature type="domain" description="C2H2-type" evidence="17">
    <location>
        <begin position="1716"/>
        <end position="1741"/>
    </location>
</feature>
<evidence type="ECO:0000256" key="5">
    <source>
        <dbReference type="ARBA" id="ARBA00022723"/>
    </source>
</evidence>
<dbReference type="Gene3D" id="3.30.160.60">
    <property type="entry name" value="Classic Zinc Finger"/>
    <property type="match status" value="5"/>
</dbReference>
<name>A0A8C0NE18_CANLF</name>
<keyword evidence="4" id="KW-0597">Phosphoprotein</keyword>
<evidence type="ECO:0000256" key="15">
    <source>
        <dbReference type="PROSITE-ProRule" id="PRU00042"/>
    </source>
</evidence>
<dbReference type="InterPro" id="IPR013087">
    <property type="entry name" value="Znf_C2H2_type"/>
</dbReference>
<feature type="compositionally biased region" description="Basic residues" evidence="16">
    <location>
        <begin position="1847"/>
        <end position="1865"/>
    </location>
</feature>
<keyword evidence="7 15" id="KW-0863">Zinc-finger</keyword>
<feature type="compositionally biased region" description="Basic residues" evidence="16">
    <location>
        <begin position="2082"/>
        <end position="2091"/>
    </location>
</feature>
<dbReference type="InterPro" id="IPR057986">
    <property type="entry name" value="TPR_Rlf/292/654"/>
</dbReference>